<keyword evidence="11 15" id="KW-0456">Lyase</keyword>
<evidence type="ECO:0000256" key="4">
    <source>
        <dbReference type="ARBA" id="ARBA00011738"/>
    </source>
</evidence>
<dbReference type="GO" id="GO:0005506">
    <property type="term" value="F:iron ion binding"/>
    <property type="evidence" value="ECO:0007669"/>
    <property type="project" value="InterPro"/>
</dbReference>
<evidence type="ECO:0000256" key="1">
    <source>
        <dbReference type="ARBA" id="ARBA00000297"/>
    </source>
</evidence>
<dbReference type="EC" id="4.4.1.21" evidence="5"/>
<dbReference type="GO" id="GO:0009372">
    <property type="term" value="P:quorum sensing"/>
    <property type="evidence" value="ECO:0007669"/>
    <property type="project" value="UniProtKB-KW"/>
</dbReference>
<evidence type="ECO:0000256" key="11">
    <source>
        <dbReference type="ARBA" id="ARBA00023239"/>
    </source>
</evidence>
<dbReference type="Proteomes" id="UP001197827">
    <property type="component" value="Unassembled WGS sequence"/>
</dbReference>
<accession>A0AAW4VG62</accession>
<dbReference type="NCBIfam" id="NF002604">
    <property type="entry name" value="PRK02260.1-4"/>
    <property type="match status" value="1"/>
</dbReference>
<dbReference type="SUPFAM" id="SSF63411">
    <property type="entry name" value="LuxS/MPP-like metallohydrolase"/>
    <property type="match status" value="1"/>
</dbReference>
<evidence type="ECO:0000256" key="14">
    <source>
        <dbReference type="ARBA" id="ARBA00031777"/>
    </source>
</evidence>
<evidence type="ECO:0000256" key="6">
    <source>
        <dbReference type="ARBA" id="ARBA00015130"/>
    </source>
</evidence>
<evidence type="ECO:0000256" key="2">
    <source>
        <dbReference type="ARBA" id="ARBA00001962"/>
    </source>
</evidence>
<organism evidence="15 16">
    <name type="scientific">Faecalibacillus intestinalis</name>
    <dbReference type="NCBI Taxonomy" id="1982626"/>
    <lineage>
        <taxon>Bacteria</taxon>
        <taxon>Bacillati</taxon>
        <taxon>Bacillota</taxon>
        <taxon>Erysipelotrichia</taxon>
        <taxon>Erysipelotrichales</taxon>
        <taxon>Coprobacillaceae</taxon>
        <taxon>Faecalibacillus</taxon>
    </lineage>
</organism>
<comment type="function">
    <text evidence="12">Involved in the synthesis of autoinducer 2 (AI-2) which is secreted by bacteria and is used to communicate both the cell density and the metabolic potential of the environment. The regulation of gene expression in response to changes in cell density is called quorum sensing. Catalyzes the transformation of S-ribosylhomocysteine (RHC) to homocysteine (HC) and 4,5-dihydroxy-2,3-pentadione (DPD).</text>
</comment>
<evidence type="ECO:0000256" key="3">
    <source>
        <dbReference type="ARBA" id="ARBA00007311"/>
    </source>
</evidence>
<comment type="subunit">
    <text evidence="4">Homodimer.</text>
</comment>
<gene>
    <name evidence="15" type="ORF">LJD74_05570</name>
</gene>
<evidence type="ECO:0000256" key="12">
    <source>
        <dbReference type="ARBA" id="ARBA00024654"/>
    </source>
</evidence>
<keyword evidence="7" id="KW-0673">Quorum sensing</keyword>
<dbReference type="Gene3D" id="3.30.1360.80">
    <property type="entry name" value="S-ribosylhomocysteinase (LuxS)"/>
    <property type="match status" value="1"/>
</dbReference>
<sequence>MGELKMERITSFSVDHRKLTKGVYVSRIDGDLITYDIRMTQPNVEPALKPEAAHTIEHIGATLLRNGKYKDRVIYFGPMGCMTGFYLIVRDLDLEVIKEVVKDVYSQIASWDQEIPGAKEEECGNYTFMDLAEAKKAANYFVNSKWEHEYHLL</sequence>
<comment type="similarity">
    <text evidence="3">Belongs to the LuxS family.</text>
</comment>
<evidence type="ECO:0000313" key="16">
    <source>
        <dbReference type="Proteomes" id="UP001197827"/>
    </source>
</evidence>
<evidence type="ECO:0000256" key="10">
    <source>
        <dbReference type="ARBA" id="ARBA00023004"/>
    </source>
</evidence>
<dbReference type="InterPro" id="IPR003815">
    <property type="entry name" value="S-ribosylhomocysteinase"/>
</dbReference>
<evidence type="ECO:0000256" key="5">
    <source>
        <dbReference type="ARBA" id="ARBA00012240"/>
    </source>
</evidence>
<dbReference type="PRINTS" id="PR01487">
    <property type="entry name" value="LUXSPROTEIN"/>
</dbReference>
<evidence type="ECO:0000313" key="15">
    <source>
        <dbReference type="EMBL" id="MCB8561484.1"/>
    </source>
</evidence>
<dbReference type="InterPro" id="IPR011249">
    <property type="entry name" value="Metalloenz_LuxS/M16"/>
</dbReference>
<dbReference type="AlphaFoldDB" id="A0AAW4VG62"/>
<proteinExistence type="inferred from homology"/>
<evidence type="ECO:0000256" key="9">
    <source>
        <dbReference type="ARBA" id="ARBA00022929"/>
    </source>
</evidence>
<name>A0AAW4VG62_9FIRM</name>
<dbReference type="EMBL" id="JAJDKQ010000007">
    <property type="protein sequence ID" value="MCB8561484.1"/>
    <property type="molecule type" value="Genomic_DNA"/>
</dbReference>
<protein>
    <recommendedName>
        <fullName evidence="6">S-ribosylhomocysteine lyase</fullName>
        <ecNumber evidence="5">4.4.1.21</ecNumber>
    </recommendedName>
    <alternativeName>
        <fullName evidence="13">AI-2 synthesis protein</fullName>
    </alternativeName>
    <alternativeName>
        <fullName evidence="14">Autoinducer-2 production protein LuxS</fullName>
    </alternativeName>
</protein>
<keyword evidence="9" id="KW-0071">Autoinducer synthesis</keyword>
<reference evidence="15" key="1">
    <citation type="submission" date="2021-10" db="EMBL/GenBank/DDBJ databases">
        <title>Collection of gut derived symbiotic bacterial strains cultured from healthy donors.</title>
        <authorList>
            <person name="Lin H."/>
            <person name="Littmann E."/>
            <person name="Kohout C."/>
            <person name="Pamer E.G."/>
        </authorList>
    </citation>
    <scope>NUCLEOTIDE SEQUENCE</scope>
    <source>
        <strain evidence="15">DFI.5.2</strain>
    </source>
</reference>
<dbReference type="GO" id="GO:0043768">
    <property type="term" value="F:S-ribosylhomocysteine lyase activity"/>
    <property type="evidence" value="ECO:0007669"/>
    <property type="project" value="UniProtKB-EC"/>
</dbReference>
<evidence type="ECO:0000256" key="7">
    <source>
        <dbReference type="ARBA" id="ARBA00022654"/>
    </source>
</evidence>
<dbReference type="PANTHER" id="PTHR35799">
    <property type="entry name" value="S-RIBOSYLHOMOCYSTEINE LYASE"/>
    <property type="match status" value="1"/>
</dbReference>
<keyword evidence="10" id="KW-0408">Iron</keyword>
<comment type="cofactor">
    <cofactor evidence="2">
        <name>Fe cation</name>
        <dbReference type="ChEBI" id="CHEBI:24875"/>
    </cofactor>
</comment>
<dbReference type="PANTHER" id="PTHR35799:SF1">
    <property type="entry name" value="S-RIBOSYLHOMOCYSTEINE LYASE"/>
    <property type="match status" value="1"/>
</dbReference>
<evidence type="ECO:0000256" key="8">
    <source>
        <dbReference type="ARBA" id="ARBA00022723"/>
    </source>
</evidence>
<comment type="catalytic activity">
    <reaction evidence="1">
        <text>S-(5-deoxy-D-ribos-5-yl)-L-homocysteine = (S)-4,5-dihydroxypentane-2,3-dione + L-homocysteine</text>
        <dbReference type="Rhea" id="RHEA:17753"/>
        <dbReference type="ChEBI" id="CHEBI:29484"/>
        <dbReference type="ChEBI" id="CHEBI:58195"/>
        <dbReference type="ChEBI" id="CHEBI:58199"/>
        <dbReference type="EC" id="4.4.1.21"/>
    </reaction>
</comment>
<keyword evidence="8" id="KW-0479">Metal-binding</keyword>
<evidence type="ECO:0000256" key="13">
    <source>
        <dbReference type="ARBA" id="ARBA00030600"/>
    </source>
</evidence>
<dbReference type="InterPro" id="IPR037005">
    <property type="entry name" value="LuxS_sf"/>
</dbReference>
<comment type="caution">
    <text evidence="15">The sequence shown here is derived from an EMBL/GenBank/DDBJ whole genome shotgun (WGS) entry which is preliminary data.</text>
</comment>
<dbReference type="Pfam" id="PF02664">
    <property type="entry name" value="LuxS"/>
    <property type="match status" value="1"/>
</dbReference>